<evidence type="ECO:0000313" key="2">
    <source>
        <dbReference type="EMBL" id="RXS75524.1"/>
    </source>
</evidence>
<dbReference type="Proteomes" id="UP000290106">
    <property type="component" value="Unassembled WGS sequence"/>
</dbReference>
<organism evidence="2 3">
    <name type="scientific">Blautia faecicola</name>
    <dbReference type="NCBI Taxonomy" id="2509240"/>
    <lineage>
        <taxon>Bacteria</taxon>
        <taxon>Bacillati</taxon>
        <taxon>Bacillota</taxon>
        <taxon>Clostridia</taxon>
        <taxon>Lachnospirales</taxon>
        <taxon>Lachnospiraceae</taxon>
        <taxon>Blautia</taxon>
    </lineage>
</organism>
<feature type="transmembrane region" description="Helical" evidence="1">
    <location>
        <begin position="104"/>
        <end position="129"/>
    </location>
</feature>
<dbReference type="RefSeq" id="WP_129257953.1">
    <property type="nucleotide sequence ID" value="NZ_SDKC01000001.1"/>
</dbReference>
<evidence type="ECO:0000256" key="1">
    <source>
        <dbReference type="SAM" id="Phobius"/>
    </source>
</evidence>
<name>A0A4Q1RII3_9FIRM</name>
<evidence type="ECO:0008006" key="4">
    <source>
        <dbReference type="Google" id="ProtNLM"/>
    </source>
</evidence>
<dbReference type="AlphaFoldDB" id="A0A4Q1RII3"/>
<dbReference type="OrthoDB" id="1971898at2"/>
<keyword evidence="3" id="KW-1185">Reference proteome</keyword>
<reference evidence="2 3" key="1">
    <citation type="submission" date="2019-01" db="EMBL/GenBank/DDBJ databases">
        <title>Blautia sp. nov. KGMB01111 isolated human feces.</title>
        <authorList>
            <person name="Park J.-E."/>
            <person name="Kim J.-S."/>
            <person name="Park S.-H."/>
        </authorList>
    </citation>
    <scope>NUCLEOTIDE SEQUENCE [LARGE SCALE GENOMIC DNA]</scope>
    <source>
        <strain evidence="2 3">KGMB01111</strain>
    </source>
</reference>
<protein>
    <recommendedName>
        <fullName evidence="4">ABC transporter permease</fullName>
    </recommendedName>
</protein>
<keyword evidence="1" id="KW-1133">Transmembrane helix</keyword>
<feature type="transmembrane region" description="Helical" evidence="1">
    <location>
        <begin position="219"/>
        <end position="240"/>
    </location>
</feature>
<comment type="caution">
    <text evidence="2">The sequence shown here is derived from an EMBL/GenBank/DDBJ whole genome shotgun (WGS) entry which is preliminary data.</text>
</comment>
<sequence>MLPYDRKRAFRKQWLYLGTFLTVIFLTVTNLEMVAEVLRSGRKLSAGWMESYILKVLTGDGIRLYFPLLCTVPYATGFVDEYKSGIYKFVLVRKERKKYIMSKAITNAVAGGSILVAGTVAFILCTWMVFLPMEKGFSWRIIQNFWGKYGQMLCQFFAFGALEAEIGMWISTLVNHRYMAWLAPFMSEYLLIILCERYFPECRVFYPPDWLVVQADWPLHGWSVFFWLLFLTGIAGYAFADAARRRIGYA</sequence>
<accession>A0A4Q1RII3</accession>
<evidence type="ECO:0000313" key="3">
    <source>
        <dbReference type="Proteomes" id="UP000290106"/>
    </source>
</evidence>
<proteinExistence type="predicted"/>
<dbReference type="EMBL" id="SDKC01000001">
    <property type="protein sequence ID" value="RXS75524.1"/>
    <property type="molecule type" value="Genomic_DNA"/>
</dbReference>
<gene>
    <name evidence="2" type="ORF">ETP43_10050</name>
</gene>
<feature type="transmembrane region" description="Helical" evidence="1">
    <location>
        <begin position="149"/>
        <end position="171"/>
    </location>
</feature>
<keyword evidence="1" id="KW-0472">Membrane</keyword>
<keyword evidence="1" id="KW-0812">Transmembrane</keyword>
<feature type="transmembrane region" description="Helical" evidence="1">
    <location>
        <begin position="14"/>
        <end position="35"/>
    </location>
</feature>